<dbReference type="InterPro" id="IPR002110">
    <property type="entry name" value="Ankyrin_rpt"/>
</dbReference>
<dbReference type="VEuPathDB" id="PlasmoDB:PKA1H_090046300"/>
<name>A0A1Y3DP26_PLAKN</name>
<dbReference type="VEuPathDB" id="PlasmoDB:PKNH_0940600"/>
<dbReference type="Proteomes" id="UP000195012">
    <property type="component" value="Unassembled WGS sequence"/>
</dbReference>
<dbReference type="PANTHER" id="PTHR14614">
    <property type="entry name" value="HEPATOCELLULAR CARCINOMA-ASSOCIATED ANTIGEN"/>
    <property type="match status" value="1"/>
</dbReference>
<dbReference type="SMART" id="SM00248">
    <property type="entry name" value="ANK"/>
    <property type="match status" value="3"/>
</dbReference>
<proteinExistence type="predicted"/>
<dbReference type="VEuPathDB" id="PlasmoDB:PKNOH_S120159300"/>
<dbReference type="Gene3D" id="1.25.40.20">
    <property type="entry name" value="Ankyrin repeat-containing domain"/>
    <property type="match status" value="1"/>
</dbReference>
<protein>
    <submittedName>
        <fullName evidence="1">Putative Methyltransferase</fullName>
    </submittedName>
</protein>
<dbReference type="InterPro" id="IPR019410">
    <property type="entry name" value="Methyltransf_16"/>
</dbReference>
<keyword evidence="1" id="KW-0489">Methyltransferase</keyword>
<sequence length="568" mass="65150">MADEECQSATPVNNNSNNLDDEIDDLIYYVRTDDIVEVKRILQHGNISSINDVKDENENTLLHFACANNNVDMIRFLLYECAIGHNQLNASGNSPLMWAIQNKHYEAVKEVLLFDYLLYSKEYTTVERKKNELYENMREDFSHSSLMKEEYQLSVHAKNKINSMNFFGNIFSDNNYNRLSNGDSGNNVGNNILSGQRETWEEQIRLYKGANKIDLLRKNEFSKNILSEAFNAQDENILHLVLSHPMSSVLDDQGENIMSNVNGVANRQDNAPSGHEDTSFTTNLGDAKIIQECTHQLLISREAKIKNGENEEEAIIRIREIGLNYFGNSFEDGRTSGEEIHSHNDITGINIWECCLTMSKWICDLCVQNNTLFNNKLVLELGAGSGLGSISLFTHANIFRNGTDQGPEQVVISDVNPFTLNNISHNILLNEELFSKLDSTWRNKIKVCNIDWTNEDTYPHQNEQIVTFDYIIGSDLIYDKKIVPSLIHIINLTLKTNGIFLYVYRKNRDGSQEFLEQLKNGNYDIQLFTPPSHYFISPFLNLSQDLYEAKFSEFTDTSNFVMMRCQKY</sequence>
<dbReference type="GO" id="GO:0032259">
    <property type="term" value="P:methylation"/>
    <property type="evidence" value="ECO:0007669"/>
    <property type="project" value="UniProtKB-KW"/>
</dbReference>
<evidence type="ECO:0000313" key="2">
    <source>
        <dbReference type="Proteomes" id="UP000195012"/>
    </source>
</evidence>
<dbReference type="CDD" id="cd02440">
    <property type="entry name" value="AdoMet_MTases"/>
    <property type="match status" value="1"/>
</dbReference>
<dbReference type="OMA" id="IQNKHYE"/>
<dbReference type="OrthoDB" id="46564at2759"/>
<organism evidence="1 2">
    <name type="scientific">Plasmodium knowlesi</name>
    <dbReference type="NCBI Taxonomy" id="5850"/>
    <lineage>
        <taxon>Eukaryota</taxon>
        <taxon>Sar</taxon>
        <taxon>Alveolata</taxon>
        <taxon>Apicomplexa</taxon>
        <taxon>Aconoidasida</taxon>
        <taxon>Haemosporida</taxon>
        <taxon>Plasmodiidae</taxon>
        <taxon>Plasmodium</taxon>
        <taxon>Plasmodium (Plasmodium)</taxon>
    </lineage>
</organism>
<dbReference type="Gene3D" id="3.40.50.150">
    <property type="entry name" value="Vaccinia Virus protein VP39"/>
    <property type="match status" value="1"/>
</dbReference>
<comment type="caution">
    <text evidence="1">The sequence shown here is derived from an EMBL/GenBank/DDBJ whole genome shotgun (WGS) entry which is preliminary data.</text>
</comment>
<dbReference type="PANTHER" id="PTHR14614:SF165">
    <property type="entry name" value="FAM86 N-TERMINAL DOMAIN-CONTAINING PROTEIN"/>
    <property type="match status" value="1"/>
</dbReference>
<dbReference type="Pfam" id="PF10294">
    <property type="entry name" value="Methyltransf_16"/>
    <property type="match status" value="1"/>
</dbReference>
<evidence type="ECO:0000313" key="1">
    <source>
        <dbReference type="EMBL" id="OTN64958.1"/>
    </source>
</evidence>
<dbReference type="GO" id="GO:0008168">
    <property type="term" value="F:methyltransferase activity"/>
    <property type="evidence" value="ECO:0007669"/>
    <property type="project" value="UniProtKB-KW"/>
</dbReference>
<dbReference type="SUPFAM" id="SSF53335">
    <property type="entry name" value="S-adenosyl-L-methionine-dependent methyltransferases"/>
    <property type="match status" value="1"/>
</dbReference>
<dbReference type="EMBL" id="NETL01000026">
    <property type="protein sequence ID" value="OTN64958.1"/>
    <property type="molecule type" value="Genomic_DNA"/>
</dbReference>
<keyword evidence="1" id="KW-0808">Transferase</keyword>
<dbReference type="eggNOG" id="KOG2497">
    <property type="taxonomic scope" value="Eukaryota"/>
</dbReference>
<dbReference type="AlphaFoldDB" id="A0A1Y3DP26"/>
<dbReference type="SUPFAM" id="SSF48403">
    <property type="entry name" value="Ankyrin repeat"/>
    <property type="match status" value="1"/>
</dbReference>
<dbReference type="GO" id="GO:0005737">
    <property type="term" value="C:cytoplasm"/>
    <property type="evidence" value="ECO:0007669"/>
    <property type="project" value="TreeGrafter"/>
</dbReference>
<reference evidence="1 2" key="1">
    <citation type="submission" date="2017-05" db="EMBL/GenBank/DDBJ databases">
        <title>PacBio assembly of a Plasmodium knowlesi genome sequence with Hi-C correction and manual annotation of the SICAvar gene family.</title>
        <authorList>
            <person name="Lapp S.A."/>
            <person name="Geraldo J.A."/>
            <person name="Chien J.-T."/>
            <person name="Ay F."/>
            <person name="Pakala S.B."/>
            <person name="Batugedara G."/>
            <person name="Humphrey J.C."/>
            <person name="Debarry J.D."/>
            <person name="Le Roch K.G."/>
            <person name="Galinski M.R."/>
            <person name="Kissinger J.C."/>
        </authorList>
    </citation>
    <scope>NUCLEOTIDE SEQUENCE [LARGE SCALE GENOMIC DNA]</scope>
    <source>
        <strain evidence="2">Malayan Strain Pk1 (A+)</strain>
    </source>
</reference>
<dbReference type="InterPro" id="IPR029063">
    <property type="entry name" value="SAM-dependent_MTases_sf"/>
</dbReference>
<gene>
    <name evidence="1" type="ORF">PKNOH_S120159300</name>
</gene>
<dbReference type="GO" id="GO:0005634">
    <property type="term" value="C:nucleus"/>
    <property type="evidence" value="ECO:0007669"/>
    <property type="project" value="TreeGrafter"/>
</dbReference>
<dbReference type="Pfam" id="PF12796">
    <property type="entry name" value="Ank_2"/>
    <property type="match status" value="1"/>
</dbReference>
<accession>A0A1Y3DP26</accession>
<dbReference type="InterPro" id="IPR036770">
    <property type="entry name" value="Ankyrin_rpt-contain_sf"/>
</dbReference>